<dbReference type="EMBL" id="CAJNOJ010001347">
    <property type="protein sequence ID" value="CAF1549646.1"/>
    <property type="molecule type" value="Genomic_DNA"/>
</dbReference>
<sequence>MSRKRKDNQKWRSRPSRKKSHRKKNINHKPSRIRKNNAKRSHSKKPLEQTRKKISKVNFSVVPLDLDASTTILFMSRKRKDNQKWRSRPSRKKSHRKKNINHKPSRIRKNNAKRSHSKKPLEQTRKKISKVNFSVVPLDLDASTTEDVLDSRIIHNFLTERYLSEVRQVWSSCTCCMCEHPDSNMKTAKKEHERYHDCMENDILCQLCYDFNSTDSVPFCPHSRDRNMLQIPTAPICLKLGFLEQRAVALMHCYMSILIVRGHQGAMKGQVVHCQADVANNITDLLPLPKCYEFMAVIQQKSTNDGKEVRTTVPYSVSAIQILNAIHFLVQHHIAYMNKKVLPLHKVVEMFACKQEETTPIRIIDSYAYNNSTTSAPIILDPTDDFCGPSRTLKAGEDPIWKIEPGMEECTFPWLYPTGERGELDIKRPIPLKLRDYYKLRLMSSDKRWQNDSIWTFRAMNLIQRDDLRAAVNYHVKQQFKKDRLCYNIYP</sequence>
<name>A0A815X290_ADIRI</name>
<dbReference type="AlphaFoldDB" id="A0A815X290"/>
<evidence type="ECO:0000313" key="3">
    <source>
        <dbReference type="EMBL" id="CAF1549646.1"/>
    </source>
</evidence>
<feature type="domain" description="DUF6570" evidence="2">
    <location>
        <begin position="226"/>
        <end position="338"/>
    </location>
</feature>
<dbReference type="OrthoDB" id="10002056at2759"/>
<organism evidence="3 4">
    <name type="scientific">Adineta ricciae</name>
    <name type="common">Rotifer</name>
    <dbReference type="NCBI Taxonomy" id="249248"/>
    <lineage>
        <taxon>Eukaryota</taxon>
        <taxon>Metazoa</taxon>
        <taxon>Spiralia</taxon>
        <taxon>Gnathifera</taxon>
        <taxon>Rotifera</taxon>
        <taxon>Eurotatoria</taxon>
        <taxon>Bdelloidea</taxon>
        <taxon>Adinetida</taxon>
        <taxon>Adinetidae</taxon>
        <taxon>Adineta</taxon>
    </lineage>
</organism>
<reference evidence="3" key="1">
    <citation type="submission" date="2021-02" db="EMBL/GenBank/DDBJ databases">
        <authorList>
            <person name="Nowell W R."/>
        </authorList>
    </citation>
    <scope>NUCLEOTIDE SEQUENCE</scope>
</reference>
<dbReference type="Proteomes" id="UP000663852">
    <property type="component" value="Unassembled WGS sequence"/>
</dbReference>
<protein>
    <recommendedName>
        <fullName evidence="2">DUF6570 domain-containing protein</fullName>
    </recommendedName>
</protein>
<feature type="compositionally biased region" description="Basic residues" evidence="1">
    <location>
        <begin position="1"/>
        <end position="44"/>
    </location>
</feature>
<gene>
    <name evidence="3" type="ORF">EDS130_LOCUS45910</name>
</gene>
<feature type="region of interest" description="Disordered" evidence="1">
    <location>
        <begin position="1"/>
        <end position="52"/>
    </location>
</feature>
<feature type="region of interest" description="Disordered" evidence="1">
    <location>
        <begin position="75"/>
        <end position="124"/>
    </location>
</feature>
<proteinExistence type="predicted"/>
<evidence type="ECO:0000313" key="4">
    <source>
        <dbReference type="Proteomes" id="UP000663852"/>
    </source>
</evidence>
<evidence type="ECO:0000256" key="1">
    <source>
        <dbReference type="SAM" id="MobiDB-lite"/>
    </source>
</evidence>
<evidence type="ECO:0000259" key="2">
    <source>
        <dbReference type="Pfam" id="PF20209"/>
    </source>
</evidence>
<dbReference type="InterPro" id="IPR046700">
    <property type="entry name" value="DUF6570"/>
</dbReference>
<dbReference type="Pfam" id="PF20209">
    <property type="entry name" value="DUF6570"/>
    <property type="match status" value="1"/>
</dbReference>
<feature type="non-terminal residue" evidence="3">
    <location>
        <position position="1"/>
    </location>
</feature>
<comment type="caution">
    <text evidence="3">The sequence shown here is derived from an EMBL/GenBank/DDBJ whole genome shotgun (WGS) entry which is preliminary data.</text>
</comment>
<feature type="compositionally biased region" description="Basic residues" evidence="1">
    <location>
        <begin position="76"/>
        <end position="118"/>
    </location>
</feature>
<accession>A0A815X290</accession>